<dbReference type="Proteomes" id="UP000095255">
    <property type="component" value="Unassembled WGS sequence"/>
</dbReference>
<dbReference type="PROSITE" id="PS51014">
    <property type="entry name" value="COBK_CBIJ"/>
    <property type="match status" value="1"/>
</dbReference>
<dbReference type="OrthoDB" id="9780707at2"/>
<dbReference type="PANTHER" id="PTHR36925">
    <property type="entry name" value="COBALT-PRECORRIN-6A REDUCTASE"/>
    <property type="match status" value="1"/>
</dbReference>
<reference evidence="4 5" key="1">
    <citation type="submission" date="2016-09" db="EMBL/GenBank/DDBJ databases">
        <title>Desulfuribacillus arsenicus sp. nov., an obligately anaerobic, dissimilatory arsenic- and antimonate-reducing bacterium isolated from anoxic sediments.</title>
        <authorList>
            <person name="Abin C.A."/>
            <person name="Hollibaugh J.T."/>
        </authorList>
    </citation>
    <scope>NUCLEOTIDE SEQUENCE [LARGE SCALE GENOMIC DNA]</scope>
    <source>
        <strain evidence="4 5">MLFW-2</strain>
    </source>
</reference>
<comment type="caution">
    <text evidence="4">The sequence shown here is derived from an EMBL/GenBank/DDBJ whole genome shotgun (WGS) entry which is preliminary data.</text>
</comment>
<protein>
    <submittedName>
        <fullName evidence="4">Precorrin-6x reductase</fullName>
    </submittedName>
</protein>
<proteinExistence type="predicted"/>
<evidence type="ECO:0000256" key="3">
    <source>
        <dbReference type="ARBA" id="ARBA00023002"/>
    </source>
</evidence>
<dbReference type="GO" id="GO:0009236">
    <property type="term" value="P:cobalamin biosynthetic process"/>
    <property type="evidence" value="ECO:0007669"/>
    <property type="project" value="UniProtKB-UniPathway"/>
</dbReference>
<accession>A0A1E5L490</accession>
<dbReference type="STRING" id="1390249.BHU72_07960"/>
<name>A0A1E5L490_9FIRM</name>
<evidence type="ECO:0000256" key="1">
    <source>
        <dbReference type="ARBA" id="ARBA00004953"/>
    </source>
</evidence>
<gene>
    <name evidence="4" type="ORF">BHU72_07960</name>
</gene>
<dbReference type="InterPro" id="IPR003723">
    <property type="entry name" value="Precorrin-6x_reduct"/>
</dbReference>
<dbReference type="GO" id="GO:0016994">
    <property type="term" value="F:precorrin-6A reductase activity"/>
    <property type="evidence" value="ECO:0007669"/>
    <property type="project" value="InterPro"/>
</dbReference>
<evidence type="ECO:0000313" key="5">
    <source>
        <dbReference type="Proteomes" id="UP000095255"/>
    </source>
</evidence>
<dbReference type="Pfam" id="PF02571">
    <property type="entry name" value="CbiJ"/>
    <property type="match status" value="1"/>
</dbReference>
<organism evidence="4 5">
    <name type="scientific">Desulfuribacillus stibiiarsenatis</name>
    <dbReference type="NCBI Taxonomy" id="1390249"/>
    <lineage>
        <taxon>Bacteria</taxon>
        <taxon>Bacillati</taxon>
        <taxon>Bacillota</taxon>
        <taxon>Desulfuribacillia</taxon>
        <taxon>Desulfuribacillales</taxon>
        <taxon>Desulfuribacillaceae</taxon>
        <taxon>Desulfuribacillus</taxon>
    </lineage>
</organism>
<evidence type="ECO:0000313" key="4">
    <source>
        <dbReference type="EMBL" id="OEH84759.1"/>
    </source>
</evidence>
<keyword evidence="5" id="KW-1185">Reference proteome</keyword>
<dbReference type="UniPathway" id="UPA00148"/>
<evidence type="ECO:0000256" key="2">
    <source>
        <dbReference type="ARBA" id="ARBA00022573"/>
    </source>
</evidence>
<keyword evidence="3" id="KW-0560">Oxidoreductase</keyword>
<dbReference type="PANTHER" id="PTHR36925:SF1">
    <property type="entry name" value="COBALT-PRECORRIN-6A REDUCTASE"/>
    <property type="match status" value="1"/>
</dbReference>
<sequence length="267" mass="30165">MSNPLGYRILLFGGTQESREFVMDLKNNHPDLFDSTIVSVTSSYGASLLPCGTQVYIQRLNVEDMLQFCLVQKVRCIVDLSHPFAAQVSINAIDASEKLKIQYIRFEREPIHISNLSHHANDNLHIVYSYEEAAKVAFSLGERILLTTGSKTLKVFVDYRTPNKHLMVRVLPTSEVITICESLGFTPDHIIAMKGPFSKKMNQMILEDYKIDVMVTKESGATGGFAEKVEAALEMNIKAIVIARPNIQYPFYTNAFEDIYKKIYEVA</sequence>
<dbReference type="NCBIfam" id="TIGR00715">
    <property type="entry name" value="precor6x_red"/>
    <property type="match status" value="1"/>
</dbReference>
<comment type="pathway">
    <text evidence="1">Cofactor biosynthesis; adenosylcobalamin biosynthesis.</text>
</comment>
<dbReference type="EMBL" id="MJAT01000036">
    <property type="protein sequence ID" value="OEH84759.1"/>
    <property type="molecule type" value="Genomic_DNA"/>
</dbReference>
<dbReference type="AlphaFoldDB" id="A0A1E5L490"/>
<keyword evidence="2" id="KW-0169">Cobalamin biosynthesis</keyword>
<dbReference type="RefSeq" id="WP_069702858.1">
    <property type="nucleotide sequence ID" value="NZ_MJAT01000036.1"/>
</dbReference>